<dbReference type="EMBL" id="JBAHYK010000049">
    <property type="protein sequence ID" value="KAL0579767.1"/>
    <property type="molecule type" value="Genomic_DNA"/>
</dbReference>
<dbReference type="InterPro" id="IPR011025">
    <property type="entry name" value="GproteinA_insert"/>
</dbReference>
<keyword evidence="3" id="KW-0807">Transducer</keyword>
<evidence type="ECO:0000256" key="2">
    <source>
        <dbReference type="ARBA" id="ARBA00023134"/>
    </source>
</evidence>
<feature type="compositionally biased region" description="Low complexity" evidence="4">
    <location>
        <begin position="128"/>
        <end position="140"/>
    </location>
</feature>
<gene>
    <name evidence="5" type="ORF">V5O48_002261</name>
</gene>
<dbReference type="Proteomes" id="UP001465976">
    <property type="component" value="Unassembled WGS sequence"/>
</dbReference>
<feature type="region of interest" description="Disordered" evidence="4">
    <location>
        <begin position="186"/>
        <end position="208"/>
    </location>
</feature>
<evidence type="ECO:0008006" key="7">
    <source>
        <dbReference type="Google" id="ProtNLM"/>
    </source>
</evidence>
<name>A0ABR3FWP3_9AGAR</name>
<accession>A0ABR3FWP3</accession>
<feature type="compositionally biased region" description="Basic and acidic residues" evidence="4">
    <location>
        <begin position="29"/>
        <end position="48"/>
    </location>
</feature>
<dbReference type="PANTHER" id="PTHR10218">
    <property type="entry name" value="GTP-BINDING PROTEIN ALPHA SUBUNIT"/>
    <property type="match status" value="1"/>
</dbReference>
<evidence type="ECO:0000256" key="1">
    <source>
        <dbReference type="ARBA" id="ARBA00022741"/>
    </source>
</evidence>
<keyword evidence="6" id="KW-1185">Reference proteome</keyword>
<protein>
    <recommendedName>
        <fullName evidence="7">Guanine nucleotide-binding protein alpha-4 subunit</fullName>
    </recommendedName>
</protein>
<evidence type="ECO:0000256" key="3">
    <source>
        <dbReference type="ARBA" id="ARBA00023224"/>
    </source>
</evidence>
<dbReference type="InterPro" id="IPR001019">
    <property type="entry name" value="Gprotein_alpha_su"/>
</dbReference>
<feature type="region of interest" description="Disordered" evidence="4">
    <location>
        <begin position="1"/>
        <end position="51"/>
    </location>
</feature>
<proteinExistence type="predicted"/>
<comment type="caution">
    <text evidence="5">The sequence shown here is derived from an EMBL/GenBank/DDBJ whole genome shotgun (WGS) entry which is preliminary data.</text>
</comment>
<reference evidence="5 6" key="1">
    <citation type="submission" date="2024-02" db="EMBL/GenBank/DDBJ databases">
        <title>A draft genome for the cacao thread blight pathogen Marasmius crinis-equi.</title>
        <authorList>
            <person name="Cohen S.P."/>
            <person name="Baruah I.K."/>
            <person name="Amoako-Attah I."/>
            <person name="Bukari Y."/>
            <person name="Meinhardt L.W."/>
            <person name="Bailey B.A."/>
        </authorList>
    </citation>
    <scope>NUCLEOTIDE SEQUENCE [LARGE SCALE GENOMIC DNA]</scope>
    <source>
        <strain evidence="5 6">GH-76</strain>
    </source>
</reference>
<dbReference type="PANTHER" id="PTHR10218:SF360">
    <property type="entry name" value="GUANINE NUCLEOTIDE-BINDING PROTEIN SUBUNIT ALPHA HOMOLOG"/>
    <property type="match status" value="1"/>
</dbReference>
<dbReference type="PROSITE" id="PS51882">
    <property type="entry name" value="G_ALPHA"/>
    <property type="match status" value="1"/>
</dbReference>
<dbReference type="InterPro" id="IPR027417">
    <property type="entry name" value="P-loop_NTPase"/>
</dbReference>
<feature type="region of interest" description="Disordered" evidence="4">
    <location>
        <begin position="128"/>
        <end position="155"/>
    </location>
</feature>
<evidence type="ECO:0000313" key="5">
    <source>
        <dbReference type="EMBL" id="KAL0579767.1"/>
    </source>
</evidence>
<dbReference type="SMART" id="SM00275">
    <property type="entry name" value="G_alpha"/>
    <property type="match status" value="1"/>
</dbReference>
<dbReference type="Gene3D" id="3.40.50.300">
    <property type="entry name" value="P-loop containing nucleotide triphosphate hydrolases"/>
    <property type="match status" value="2"/>
</dbReference>
<dbReference type="Pfam" id="PF00503">
    <property type="entry name" value="G-alpha"/>
    <property type="match status" value="1"/>
</dbReference>
<dbReference type="PRINTS" id="PR00318">
    <property type="entry name" value="GPROTEINA"/>
</dbReference>
<sequence length="507" mass="57509">MVTSRVRRSMPDDDDPLTRAMAPPPDETPSDREARLQAEQEAKKRSDAIDEEINQQRLAEKKEQPPVKVLLLGQSESGKTTTIKNFQLISQPKAFRAELPLWRAIIQLNVTRSVRIILDAMSAAQATGSSTSLASASPLSDYSPTSRPSSPLYAPEPHKFPLTPELMKLKMRLSPLMQVEEALMRRLSPSSPPESPSTHLSPVTNLPHPHFQRTKEVSVYSSLGWKGAFVKLMAGITRNSMDSSQGIDFDDPSDPGVILHNCSEDMIKLWNDRDVRRLLEKQNLRLEDMSGFYLDSLERITARKYVPTNEDIVKARLKTIGVTEHRFILKAGNMLSRDWRVFDVGGARNLRGRRTFSAAWAPYFDDMSAIIFLAPLNCFDQTLAEDNTVNRLEDSILLWRSIVKHPLLKNTELILFLNKCDLLKAKLESGVQFAQWVVSYGDRPNDFESISGYMKKKFGMIHKQLSDHPRTFYCHFTSVTDLTSTFQILENVKDLIIRQSLNNSHLV</sequence>
<keyword evidence="1" id="KW-0547">Nucleotide-binding</keyword>
<organism evidence="5 6">
    <name type="scientific">Marasmius crinis-equi</name>
    <dbReference type="NCBI Taxonomy" id="585013"/>
    <lineage>
        <taxon>Eukaryota</taxon>
        <taxon>Fungi</taxon>
        <taxon>Dikarya</taxon>
        <taxon>Basidiomycota</taxon>
        <taxon>Agaricomycotina</taxon>
        <taxon>Agaricomycetes</taxon>
        <taxon>Agaricomycetidae</taxon>
        <taxon>Agaricales</taxon>
        <taxon>Marasmiineae</taxon>
        <taxon>Marasmiaceae</taxon>
        <taxon>Marasmius</taxon>
    </lineage>
</organism>
<dbReference type="SUPFAM" id="SSF47895">
    <property type="entry name" value="Transducin (alpha subunit), insertion domain"/>
    <property type="match status" value="1"/>
</dbReference>
<evidence type="ECO:0000256" key="4">
    <source>
        <dbReference type="SAM" id="MobiDB-lite"/>
    </source>
</evidence>
<dbReference type="SUPFAM" id="SSF52540">
    <property type="entry name" value="P-loop containing nucleoside triphosphate hydrolases"/>
    <property type="match status" value="1"/>
</dbReference>
<evidence type="ECO:0000313" key="6">
    <source>
        <dbReference type="Proteomes" id="UP001465976"/>
    </source>
</evidence>
<keyword evidence="2" id="KW-0342">GTP-binding</keyword>